<keyword evidence="1" id="KW-0812">Transmembrane</keyword>
<comment type="caution">
    <text evidence="2">The sequence shown here is derived from an EMBL/GenBank/DDBJ whole genome shotgun (WGS) entry which is preliminary data.</text>
</comment>
<dbReference type="EMBL" id="LNIX01000005">
    <property type="protein sequence ID" value="OXA53891.1"/>
    <property type="molecule type" value="Genomic_DNA"/>
</dbReference>
<keyword evidence="1" id="KW-0472">Membrane</keyword>
<reference evidence="2 3" key="1">
    <citation type="submission" date="2015-12" db="EMBL/GenBank/DDBJ databases">
        <title>The genome of Folsomia candida.</title>
        <authorList>
            <person name="Faddeeva A."/>
            <person name="Derks M.F."/>
            <person name="Anvar Y."/>
            <person name="Smit S."/>
            <person name="Van Straalen N."/>
            <person name="Roelofs D."/>
        </authorList>
    </citation>
    <scope>NUCLEOTIDE SEQUENCE [LARGE SCALE GENOMIC DNA]</scope>
    <source>
        <strain evidence="2 3">VU population</strain>
        <tissue evidence="2">Whole body</tissue>
    </source>
</reference>
<feature type="transmembrane region" description="Helical" evidence="1">
    <location>
        <begin position="6"/>
        <end position="23"/>
    </location>
</feature>
<dbReference type="AlphaFoldDB" id="A0A226EAQ1"/>
<protein>
    <submittedName>
        <fullName evidence="2">Uncharacterized protein</fullName>
    </submittedName>
</protein>
<gene>
    <name evidence="2" type="ORF">Fcan01_10386</name>
</gene>
<proteinExistence type="predicted"/>
<feature type="transmembrane region" description="Helical" evidence="1">
    <location>
        <begin position="66"/>
        <end position="85"/>
    </location>
</feature>
<dbReference type="Proteomes" id="UP000198287">
    <property type="component" value="Unassembled WGS sequence"/>
</dbReference>
<feature type="transmembrane region" description="Helical" evidence="1">
    <location>
        <begin position="160"/>
        <end position="181"/>
    </location>
</feature>
<keyword evidence="3" id="KW-1185">Reference proteome</keyword>
<keyword evidence="1" id="KW-1133">Transmembrane helix</keyword>
<evidence type="ECO:0000256" key="1">
    <source>
        <dbReference type="SAM" id="Phobius"/>
    </source>
</evidence>
<evidence type="ECO:0000313" key="2">
    <source>
        <dbReference type="EMBL" id="OXA53891.1"/>
    </source>
</evidence>
<accession>A0A226EAQ1</accession>
<feature type="transmembrane region" description="Helical" evidence="1">
    <location>
        <begin position="118"/>
        <end position="140"/>
    </location>
</feature>
<sequence length="250" mass="29303">MIVMCILFFSTVPWTTVLHYFLFPDTPILLPTVLPPRWRYSSLVYWGYSFVPMYYAFGIWQEMWIVSLLVVVYIFSILPLINCEFRVGPLKHKSSPELRSSVWNLTAEYRRVEVMHQLFLDIIGSPLLVLQFAFGQFSLFCNVSVIHGRDSMDTPTKLLLILWSLTMQIMWILVLETSGYFREYAKTTLRSWKQLSCASREEKSYFSKFRRGCRPLKIGTGGVFTITRLSSPKFMRSIIRGTFRALLIRK</sequence>
<evidence type="ECO:0000313" key="3">
    <source>
        <dbReference type="Proteomes" id="UP000198287"/>
    </source>
</evidence>
<organism evidence="2 3">
    <name type="scientific">Folsomia candida</name>
    <name type="common">Springtail</name>
    <dbReference type="NCBI Taxonomy" id="158441"/>
    <lineage>
        <taxon>Eukaryota</taxon>
        <taxon>Metazoa</taxon>
        <taxon>Ecdysozoa</taxon>
        <taxon>Arthropoda</taxon>
        <taxon>Hexapoda</taxon>
        <taxon>Collembola</taxon>
        <taxon>Entomobryomorpha</taxon>
        <taxon>Isotomoidea</taxon>
        <taxon>Isotomidae</taxon>
        <taxon>Proisotominae</taxon>
        <taxon>Folsomia</taxon>
    </lineage>
</organism>
<name>A0A226EAQ1_FOLCA</name>